<reference evidence="14 16" key="1">
    <citation type="submission" date="2020-01" db="EMBL/GenBank/DDBJ databases">
        <authorList>
            <consortium name="DOE Joint Genome Institute"/>
            <person name="Haridas S."/>
            <person name="Albert R."/>
            <person name="Binder M."/>
            <person name="Bloem J."/>
            <person name="Labutti K."/>
            <person name="Salamov A."/>
            <person name="Andreopoulos B."/>
            <person name="Baker S.E."/>
            <person name="Barry K."/>
            <person name="Bills G."/>
            <person name="Bluhm B.H."/>
            <person name="Cannon C."/>
            <person name="Castanera R."/>
            <person name="Culley D.E."/>
            <person name="Daum C."/>
            <person name="Ezra D."/>
            <person name="Gonzalez J.B."/>
            <person name="Henrissat B."/>
            <person name="Kuo A."/>
            <person name="Liang C."/>
            <person name="Lipzen A."/>
            <person name="Lutzoni F."/>
            <person name="Magnuson J."/>
            <person name="Mondo S."/>
            <person name="Nolan M."/>
            <person name="Ohm R."/>
            <person name="Pangilinan J."/>
            <person name="Park H.-J."/>
            <person name="Ramirez L."/>
            <person name="Alfaro M."/>
            <person name="Sun H."/>
            <person name="Tritt A."/>
            <person name="Yoshinaga Y."/>
            <person name="Zwiers L.-H."/>
            <person name="Turgeon B.G."/>
            <person name="Goodwin S.B."/>
            <person name="Spatafora J.W."/>
            <person name="Crous P.W."/>
            <person name="Grigoriev I.V."/>
        </authorList>
    </citation>
    <scope>NUCLEOTIDE SEQUENCE</scope>
    <source>
        <strain evidence="14 16">CBS 781.70</strain>
    </source>
</reference>
<feature type="compositionally biased region" description="Polar residues" evidence="12">
    <location>
        <begin position="193"/>
        <end position="203"/>
    </location>
</feature>
<keyword evidence="8" id="KW-0238">DNA-binding</keyword>
<evidence type="ECO:0000256" key="2">
    <source>
        <dbReference type="ARBA" id="ARBA00006991"/>
    </source>
</evidence>
<evidence type="ECO:0000256" key="1">
    <source>
        <dbReference type="ARBA" id="ARBA00004123"/>
    </source>
</evidence>
<dbReference type="Proteomes" id="UP000504638">
    <property type="component" value="Unplaced"/>
</dbReference>
<feature type="region of interest" description="Disordered" evidence="12">
    <location>
        <begin position="138"/>
        <end position="274"/>
    </location>
</feature>
<keyword evidence="15" id="KW-1185">Reference proteome</keyword>
<comment type="subcellular location">
    <subcellularLocation>
        <location evidence="1">Nucleus</location>
    </subcellularLocation>
</comment>
<dbReference type="InterPro" id="IPR013087">
    <property type="entry name" value="Znf_C2H2_type"/>
</dbReference>
<feature type="compositionally biased region" description="Polar residues" evidence="12">
    <location>
        <begin position="255"/>
        <end position="265"/>
    </location>
</feature>
<dbReference type="Pfam" id="PF00096">
    <property type="entry name" value="zf-C2H2"/>
    <property type="match status" value="2"/>
</dbReference>
<dbReference type="FunFam" id="3.30.160.60:FF:000100">
    <property type="entry name" value="Zinc finger 45-like"/>
    <property type="match status" value="1"/>
</dbReference>
<dbReference type="PROSITE" id="PS00028">
    <property type="entry name" value="ZINC_FINGER_C2H2_1"/>
    <property type="match status" value="1"/>
</dbReference>
<dbReference type="PANTHER" id="PTHR14196">
    <property type="entry name" value="ODD-SKIPPED - RELATED"/>
    <property type="match status" value="1"/>
</dbReference>
<sequence>MHPGPDQLGGTAQSSFASRRPNASSLPNFELPTPHMSSSQKFQYSNSQAQGVPPVSSVGNLLTPPSTVQGDGLSPASGVATTGSTTTHGIQQTYAQNGYVWPQSGQGASHQYTYSPASAHNFGRPMAFPPSMHSMVRGNAPNSADSAPGYEVNPPQFPGSTNITTSSSMTTMGPQQPVMAVSMARPHSPQVAPHQSPQQSQGEFHTPRLPPTPTYYPPNSAPPQYAYSTGPPPSQQSPLSNGPRMSPVSAAHMPTMSTPTGQPHHTYQRPYGYPLPPGPVLSNIQNPQAGPTIIGGFPPGMMAPPYNSGHAATMQHMYGAHHHAPVSAPVNDRPFKCDQCPQSFNRNHDLKRHKRIHLAVKPFPCTDCDKSFSRKDALKRHILVKGCGKPVPDGEKKDPSSDPHISKTKTEK</sequence>
<keyword evidence="7" id="KW-0805">Transcription regulation</keyword>
<dbReference type="PROSITE" id="PS50157">
    <property type="entry name" value="ZINC_FINGER_C2H2_2"/>
    <property type="match status" value="2"/>
</dbReference>
<organism evidence="14">
    <name type="scientific">Eremomyces bilateralis CBS 781.70</name>
    <dbReference type="NCBI Taxonomy" id="1392243"/>
    <lineage>
        <taxon>Eukaryota</taxon>
        <taxon>Fungi</taxon>
        <taxon>Dikarya</taxon>
        <taxon>Ascomycota</taxon>
        <taxon>Pezizomycotina</taxon>
        <taxon>Dothideomycetes</taxon>
        <taxon>Dothideomycetes incertae sedis</taxon>
        <taxon>Eremomycetales</taxon>
        <taxon>Eremomycetaceae</taxon>
        <taxon>Eremomyces</taxon>
    </lineage>
</organism>
<evidence type="ECO:0000259" key="13">
    <source>
        <dbReference type="PROSITE" id="PS50157"/>
    </source>
</evidence>
<reference evidence="16" key="2">
    <citation type="submission" date="2020-04" db="EMBL/GenBank/DDBJ databases">
        <authorList>
            <consortium name="NCBI Genome Project"/>
        </authorList>
    </citation>
    <scope>NUCLEOTIDE SEQUENCE</scope>
    <source>
        <strain evidence="16">CBS 781.70</strain>
    </source>
</reference>
<gene>
    <name evidence="14 16" type="ORF">P152DRAFT_449216</name>
</gene>
<feature type="domain" description="C2H2-type" evidence="13">
    <location>
        <begin position="335"/>
        <end position="362"/>
    </location>
</feature>
<dbReference type="GO" id="GO:0008270">
    <property type="term" value="F:zinc ion binding"/>
    <property type="evidence" value="ECO:0007669"/>
    <property type="project" value="UniProtKB-KW"/>
</dbReference>
<evidence type="ECO:0000313" key="14">
    <source>
        <dbReference type="EMBL" id="KAF1812477.1"/>
    </source>
</evidence>
<evidence type="ECO:0000313" key="16">
    <source>
        <dbReference type="RefSeq" id="XP_033534108.1"/>
    </source>
</evidence>
<dbReference type="GO" id="GO:0000977">
    <property type="term" value="F:RNA polymerase II transcription regulatory region sequence-specific DNA binding"/>
    <property type="evidence" value="ECO:0007669"/>
    <property type="project" value="TreeGrafter"/>
</dbReference>
<feature type="compositionally biased region" description="Polar residues" evidence="12">
    <location>
        <begin position="57"/>
        <end position="69"/>
    </location>
</feature>
<dbReference type="PANTHER" id="PTHR14196:SF12">
    <property type="entry name" value="ZINC FINGER PROTEIN 208-LIKE"/>
    <property type="match status" value="1"/>
</dbReference>
<evidence type="ECO:0000313" key="15">
    <source>
        <dbReference type="Proteomes" id="UP000504638"/>
    </source>
</evidence>
<accession>A0A6G1G2Y9</accession>
<feature type="compositionally biased region" description="Low complexity" evidence="12">
    <location>
        <begin position="160"/>
        <end position="172"/>
    </location>
</feature>
<feature type="compositionally biased region" description="Basic and acidic residues" evidence="12">
    <location>
        <begin position="392"/>
        <end position="412"/>
    </location>
</feature>
<dbReference type="GeneID" id="54418667"/>
<dbReference type="GO" id="GO:0000981">
    <property type="term" value="F:DNA-binding transcription factor activity, RNA polymerase II-specific"/>
    <property type="evidence" value="ECO:0007669"/>
    <property type="project" value="TreeGrafter"/>
</dbReference>
<dbReference type="Gene3D" id="3.30.160.60">
    <property type="entry name" value="Classic Zinc Finger"/>
    <property type="match status" value="2"/>
</dbReference>
<keyword evidence="5 11" id="KW-0863">Zinc-finger</keyword>
<feature type="compositionally biased region" description="Low complexity" evidence="12">
    <location>
        <begin position="76"/>
        <end position="85"/>
    </location>
</feature>
<dbReference type="RefSeq" id="XP_033534108.1">
    <property type="nucleotide sequence ID" value="XM_033678097.1"/>
</dbReference>
<dbReference type="AlphaFoldDB" id="A0A6G1G2Y9"/>
<feature type="compositionally biased region" description="Pro residues" evidence="12">
    <location>
        <begin position="208"/>
        <end position="221"/>
    </location>
</feature>
<feature type="region of interest" description="Disordered" evidence="12">
    <location>
        <begin position="385"/>
        <end position="412"/>
    </location>
</feature>
<evidence type="ECO:0000256" key="12">
    <source>
        <dbReference type="SAM" id="MobiDB-lite"/>
    </source>
</evidence>
<evidence type="ECO:0000256" key="3">
    <source>
        <dbReference type="ARBA" id="ARBA00022723"/>
    </source>
</evidence>
<evidence type="ECO:0000256" key="7">
    <source>
        <dbReference type="ARBA" id="ARBA00023015"/>
    </source>
</evidence>
<dbReference type="OrthoDB" id="8922241at2759"/>
<keyword evidence="10" id="KW-0539">Nucleus</keyword>
<keyword evidence="6" id="KW-0862">Zinc</keyword>
<evidence type="ECO:0000256" key="11">
    <source>
        <dbReference type="PROSITE-ProRule" id="PRU00042"/>
    </source>
</evidence>
<feature type="region of interest" description="Disordered" evidence="12">
    <location>
        <begin position="1"/>
        <end position="85"/>
    </location>
</feature>
<proteinExistence type="inferred from homology"/>
<reference evidence="16" key="3">
    <citation type="submission" date="2025-04" db="UniProtKB">
        <authorList>
            <consortium name="RefSeq"/>
        </authorList>
    </citation>
    <scope>IDENTIFICATION</scope>
    <source>
        <strain evidence="16">CBS 781.70</strain>
    </source>
</reference>
<dbReference type="InterPro" id="IPR036236">
    <property type="entry name" value="Znf_C2H2_sf"/>
</dbReference>
<evidence type="ECO:0000256" key="8">
    <source>
        <dbReference type="ARBA" id="ARBA00023125"/>
    </source>
</evidence>
<dbReference type="EMBL" id="ML975157">
    <property type="protein sequence ID" value="KAF1812477.1"/>
    <property type="molecule type" value="Genomic_DNA"/>
</dbReference>
<protein>
    <recommendedName>
        <fullName evidence="13">C2H2-type domain-containing protein</fullName>
    </recommendedName>
</protein>
<keyword evidence="3" id="KW-0479">Metal-binding</keyword>
<dbReference type="GO" id="GO:0005634">
    <property type="term" value="C:nucleus"/>
    <property type="evidence" value="ECO:0007669"/>
    <property type="project" value="UniProtKB-SubCell"/>
</dbReference>
<feature type="compositionally biased region" description="Polar residues" evidence="12">
    <location>
        <begin position="10"/>
        <end position="27"/>
    </location>
</feature>
<dbReference type="InterPro" id="IPR050717">
    <property type="entry name" value="C2H2-ZF_Transcription_Reg"/>
</dbReference>
<evidence type="ECO:0000256" key="4">
    <source>
        <dbReference type="ARBA" id="ARBA00022737"/>
    </source>
</evidence>
<dbReference type="SMART" id="SM00355">
    <property type="entry name" value="ZnF_C2H2"/>
    <property type="match status" value="2"/>
</dbReference>
<keyword evidence="9" id="KW-0804">Transcription</keyword>
<feature type="domain" description="C2H2-type" evidence="13">
    <location>
        <begin position="363"/>
        <end position="390"/>
    </location>
</feature>
<comment type="similarity">
    <text evidence="2">Belongs to the krueppel C2H2-type zinc-finger protein family.</text>
</comment>
<dbReference type="FunFam" id="3.30.160.60:FF:001156">
    <property type="entry name" value="Zinc finger protein 407"/>
    <property type="match status" value="1"/>
</dbReference>
<evidence type="ECO:0000256" key="6">
    <source>
        <dbReference type="ARBA" id="ARBA00022833"/>
    </source>
</evidence>
<name>A0A6G1G2Y9_9PEZI</name>
<feature type="compositionally biased region" description="Polar residues" evidence="12">
    <location>
        <begin position="35"/>
        <end position="50"/>
    </location>
</feature>
<evidence type="ECO:0000256" key="9">
    <source>
        <dbReference type="ARBA" id="ARBA00023163"/>
    </source>
</evidence>
<keyword evidence="4" id="KW-0677">Repeat</keyword>
<evidence type="ECO:0000256" key="10">
    <source>
        <dbReference type="ARBA" id="ARBA00023242"/>
    </source>
</evidence>
<evidence type="ECO:0000256" key="5">
    <source>
        <dbReference type="ARBA" id="ARBA00022771"/>
    </source>
</evidence>
<dbReference type="SUPFAM" id="SSF57667">
    <property type="entry name" value="beta-beta-alpha zinc fingers"/>
    <property type="match status" value="1"/>
</dbReference>